<sequence length="38" mass="4476">MVRSRLLYPHPRFDLFQAQKNRLNVGLFMKVVGAGRIF</sequence>
<evidence type="ECO:0000313" key="2">
    <source>
        <dbReference type="Proteomes" id="UP000217258"/>
    </source>
</evidence>
<accession>A0ABN5C3G0</accession>
<dbReference type="EMBL" id="CP011030">
    <property type="protein sequence ID" value="ATC91616.1"/>
    <property type="molecule type" value="Genomic_DNA"/>
</dbReference>
<gene>
    <name evidence="1" type="ORF">PISS_a2855</name>
</gene>
<organism evidence="1 2">
    <name type="scientific">Pseudoalteromonas issachenkonii</name>
    <dbReference type="NCBI Taxonomy" id="152297"/>
    <lineage>
        <taxon>Bacteria</taxon>
        <taxon>Pseudomonadati</taxon>
        <taxon>Pseudomonadota</taxon>
        <taxon>Gammaproteobacteria</taxon>
        <taxon>Alteromonadales</taxon>
        <taxon>Pseudoalteromonadaceae</taxon>
        <taxon>Pseudoalteromonas</taxon>
    </lineage>
</organism>
<name>A0ABN5C3G0_9GAMM</name>
<proteinExistence type="predicted"/>
<keyword evidence="2" id="KW-1185">Reference proteome</keyword>
<evidence type="ECO:0000313" key="1">
    <source>
        <dbReference type="EMBL" id="ATC91616.1"/>
    </source>
</evidence>
<protein>
    <submittedName>
        <fullName evidence="1">Uncharacterized protein</fullName>
    </submittedName>
</protein>
<reference evidence="1 2" key="1">
    <citation type="submission" date="2015-06" db="EMBL/GenBank/DDBJ databases">
        <authorList>
            <person name="Xie B.-B."/>
            <person name="Rong J.-C."/>
            <person name="Qin Q.-L."/>
            <person name="Zhang Y.-Z."/>
        </authorList>
    </citation>
    <scope>NUCLEOTIDE SEQUENCE [LARGE SCALE GENOMIC DNA]</scope>
    <source>
        <strain evidence="1 2">KMM 3549</strain>
    </source>
</reference>
<dbReference type="Proteomes" id="UP000217258">
    <property type="component" value="Chromosome I"/>
</dbReference>